<evidence type="ECO:0000256" key="4">
    <source>
        <dbReference type="ARBA" id="ARBA00023136"/>
    </source>
</evidence>
<feature type="signal peptide" evidence="6">
    <location>
        <begin position="1"/>
        <end position="32"/>
    </location>
</feature>
<dbReference type="InterPro" id="IPR010583">
    <property type="entry name" value="MipA"/>
</dbReference>
<dbReference type="PROSITE" id="PS51318">
    <property type="entry name" value="TAT"/>
    <property type="match status" value="1"/>
</dbReference>
<dbReference type="RefSeq" id="WP_189687592.1">
    <property type="nucleotide sequence ID" value="NZ_BMYK01000007.1"/>
</dbReference>
<evidence type="ECO:0000313" key="7">
    <source>
        <dbReference type="EMBL" id="GHC84155.1"/>
    </source>
</evidence>
<comment type="caution">
    <text evidence="7">The sequence shown here is derived from an EMBL/GenBank/DDBJ whole genome shotgun (WGS) entry which is preliminary data.</text>
</comment>
<gene>
    <name evidence="7" type="ORF">GCM10007320_28340</name>
</gene>
<accession>A0ABQ3G3A7</accession>
<protein>
    <submittedName>
        <fullName evidence="7">Membrane protein</fullName>
    </submittedName>
</protein>
<sequence>MDPISARGRRARFLGTAAGAALCALGAAPALAQAPTDDSGGAAQWGLGIGVGYERRPYRDFDDKARALPLLMFENRYVSLLGTRADIKLPSYGPLHFSVRARYALDGYDAGDSPFLFGMQERKDSLWLGGTVSWRAAFGTLSGEVLGDASGHSEGTQFRVQLERRLQRGAFAFTPRVAAHWMDDKYVDYYYGVRASEARLGRPVHRGESTTNLELGLRVDYTLAPRQSLFLDVSATRLGSGIEDSPLVDRSNVTGVRLGYLYRF</sequence>
<keyword evidence="8" id="KW-1185">Reference proteome</keyword>
<feature type="chain" id="PRO_5046458249" evidence="6">
    <location>
        <begin position="33"/>
        <end position="264"/>
    </location>
</feature>
<keyword evidence="3 6" id="KW-0732">Signal</keyword>
<dbReference type="PANTHER" id="PTHR38776:SF1">
    <property type="entry name" value="MLTA-INTERACTING PROTEIN-RELATED"/>
    <property type="match status" value="1"/>
</dbReference>
<dbReference type="EMBL" id="BMYK01000007">
    <property type="protein sequence ID" value="GHC84155.1"/>
    <property type="molecule type" value="Genomic_DNA"/>
</dbReference>
<dbReference type="Proteomes" id="UP000626210">
    <property type="component" value="Unassembled WGS sequence"/>
</dbReference>
<evidence type="ECO:0000256" key="5">
    <source>
        <dbReference type="ARBA" id="ARBA00023237"/>
    </source>
</evidence>
<dbReference type="InterPro" id="IPR006311">
    <property type="entry name" value="TAT_signal"/>
</dbReference>
<dbReference type="Pfam" id="PF06629">
    <property type="entry name" value="MipA"/>
    <property type="match status" value="1"/>
</dbReference>
<name>A0ABQ3G3A7_9BURK</name>
<proteinExistence type="inferred from homology"/>
<evidence type="ECO:0000256" key="6">
    <source>
        <dbReference type="SAM" id="SignalP"/>
    </source>
</evidence>
<dbReference type="PANTHER" id="PTHR38776">
    <property type="entry name" value="MLTA-INTERACTING PROTEIN-RELATED"/>
    <property type="match status" value="1"/>
</dbReference>
<evidence type="ECO:0000256" key="3">
    <source>
        <dbReference type="ARBA" id="ARBA00022729"/>
    </source>
</evidence>
<comment type="similarity">
    <text evidence="2">Belongs to the MipA/OmpV family.</text>
</comment>
<reference evidence="8" key="1">
    <citation type="journal article" date="2019" name="Int. J. Syst. Evol. Microbiol.">
        <title>The Global Catalogue of Microorganisms (GCM) 10K type strain sequencing project: providing services to taxonomists for standard genome sequencing and annotation.</title>
        <authorList>
            <consortium name="The Broad Institute Genomics Platform"/>
            <consortium name="The Broad Institute Genome Sequencing Center for Infectious Disease"/>
            <person name="Wu L."/>
            <person name="Ma J."/>
        </authorList>
    </citation>
    <scope>NUCLEOTIDE SEQUENCE [LARGE SCALE GENOMIC DNA]</scope>
    <source>
        <strain evidence="8">KCTC 23314</strain>
    </source>
</reference>
<organism evidence="7 8">
    <name type="scientific">Pseudorhodoferax aquiterrae</name>
    <dbReference type="NCBI Taxonomy" id="747304"/>
    <lineage>
        <taxon>Bacteria</taxon>
        <taxon>Pseudomonadati</taxon>
        <taxon>Pseudomonadota</taxon>
        <taxon>Betaproteobacteria</taxon>
        <taxon>Burkholderiales</taxon>
        <taxon>Comamonadaceae</taxon>
    </lineage>
</organism>
<keyword evidence="4" id="KW-0472">Membrane</keyword>
<evidence type="ECO:0000256" key="1">
    <source>
        <dbReference type="ARBA" id="ARBA00004442"/>
    </source>
</evidence>
<evidence type="ECO:0000313" key="8">
    <source>
        <dbReference type="Proteomes" id="UP000626210"/>
    </source>
</evidence>
<keyword evidence="5" id="KW-0998">Cell outer membrane</keyword>
<comment type="subcellular location">
    <subcellularLocation>
        <location evidence="1">Cell outer membrane</location>
    </subcellularLocation>
</comment>
<evidence type="ECO:0000256" key="2">
    <source>
        <dbReference type="ARBA" id="ARBA00005722"/>
    </source>
</evidence>